<dbReference type="InterPro" id="IPR002059">
    <property type="entry name" value="CSP_DNA-bd"/>
</dbReference>
<dbReference type="GO" id="GO:0005829">
    <property type="term" value="C:cytosol"/>
    <property type="evidence" value="ECO:0007669"/>
    <property type="project" value="UniProtKB-ARBA"/>
</dbReference>
<dbReference type="Pfam" id="PF00313">
    <property type="entry name" value="CSD"/>
    <property type="match status" value="2"/>
</dbReference>
<protein>
    <submittedName>
        <fullName evidence="2">Cold shock protein</fullName>
    </submittedName>
</protein>
<dbReference type="InterPro" id="IPR011129">
    <property type="entry name" value="CSD"/>
</dbReference>
<dbReference type="KEGG" id="lar:lam_542"/>
<dbReference type="SUPFAM" id="SSF50249">
    <property type="entry name" value="Nucleic acid-binding proteins"/>
    <property type="match status" value="2"/>
</dbReference>
<dbReference type="PANTHER" id="PTHR11544">
    <property type="entry name" value="COLD SHOCK DOMAIN CONTAINING PROTEINS"/>
    <property type="match status" value="1"/>
</dbReference>
<dbReference type="RefSeq" id="WP_007557257.1">
    <property type="nucleotide sequence ID" value="NC_022793.1"/>
</dbReference>
<dbReference type="PROSITE" id="PS51857">
    <property type="entry name" value="CSD_2"/>
    <property type="match status" value="1"/>
</dbReference>
<proteinExistence type="predicted"/>
<sequence>MATKDSVNITSELTEISGVVKWFDIIRGFGFISPSDSHKHIGDILLHVTCLRRDGYHTISAGDIITSMVQKGECGYQVFKILSMAKSVSRNVLMSPDGEISNETLHMRGILPAVVKWFDRSKKFGFLAVKGIEKDVFIHIETVRKCSLSGIYPKQAVFIRLDNGAKGPTAVEIYLNTSQSYA</sequence>
<organism evidence="2 3">
    <name type="scientific">Candidatus Liberibacter americanus str. Sao Paulo</name>
    <dbReference type="NCBI Taxonomy" id="1261131"/>
    <lineage>
        <taxon>Bacteria</taxon>
        <taxon>Pseudomonadati</taxon>
        <taxon>Pseudomonadota</taxon>
        <taxon>Alphaproteobacteria</taxon>
        <taxon>Hyphomicrobiales</taxon>
        <taxon>Rhizobiaceae</taxon>
        <taxon>Liberibacter</taxon>
    </lineage>
</organism>
<dbReference type="eggNOG" id="COG1278">
    <property type="taxonomic scope" value="Bacteria"/>
</dbReference>
<dbReference type="EMBL" id="CP006604">
    <property type="protein sequence ID" value="AHA27894.1"/>
    <property type="molecule type" value="Genomic_DNA"/>
</dbReference>
<evidence type="ECO:0000313" key="3">
    <source>
        <dbReference type="Proteomes" id="UP000017862"/>
    </source>
</evidence>
<dbReference type="Gene3D" id="2.40.50.140">
    <property type="entry name" value="Nucleic acid-binding proteins"/>
    <property type="match status" value="2"/>
</dbReference>
<dbReference type="PATRIC" id="fig|1261131.3.peg.515"/>
<dbReference type="Proteomes" id="UP000017862">
    <property type="component" value="Chromosome"/>
</dbReference>
<keyword evidence="3" id="KW-1185">Reference proteome</keyword>
<dbReference type="GO" id="GO:0003676">
    <property type="term" value="F:nucleic acid binding"/>
    <property type="evidence" value="ECO:0007669"/>
    <property type="project" value="InterPro"/>
</dbReference>
<evidence type="ECO:0000313" key="2">
    <source>
        <dbReference type="EMBL" id="AHA27894.1"/>
    </source>
</evidence>
<dbReference type="HOGENOM" id="CLU_097141_2_0_5"/>
<dbReference type="CDD" id="cd04458">
    <property type="entry name" value="CSP_CDS"/>
    <property type="match status" value="2"/>
</dbReference>
<dbReference type="InterPro" id="IPR050181">
    <property type="entry name" value="Cold_shock_domain"/>
</dbReference>
<feature type="domain" description="CSD" evidence="1">
    <location>
        <begin position="15"/>
        <end position="90"/>
    </location>
</feature>
<accession>U6B4A1</accession>
<dbReference type="STRING" id="1261131.lam_542"/>
<evidence type="ECO:0000259" key="1">
    <source>
        <dbReference type="PROSITE" id="PS51857"/>
    </source>
</evidence>
<dbReference type="SMART" id="SM00357">
    <property type="entry name" value="CSP"/>
    <property type="match status" value="2"/>
</dbReference>
<dbReference type="AlphaFoldDB" id="U6B4A1"/>
<name>U6B4A1_9HYPH</name>
<reference evidence="2 3" key="1">
    <citation type="journal article" date="2014" name="Mol. Plant Microbe Interact.">
        <title>The complete genome sequence of Candidatus Liberibacter americanus, associated with citrus Huanglongbing.</title>
        <authorList>
            <person name="Wulff N.A."/>
            <person name="Zhang S."/>
            <person name="Setubal J.C."/>
            <person name="Almeida N.F."/>
            <person name="Martins E.C."/>
            <person name="Harakava R."/>
            <person name="Kumar D."/>
            <person name="Rangel L.T."/>
            <person name="Foissac X."/>
            <person name="Bove J."/>
            <person name="Gabriel D.W."/>
        </authorList>
    </citation>
    <scope>NUCLEOTIDE SEQUENCE [LARGE SCALE GENOMIC DNA]</scope>
    <source>
        <strain evidence="2 3">Sao Paulo</strain>
    </source>
</reference>
<dbReference type="InterPro" id="IPR012340">
    <property type="entry name" value="NA-bd_OB-fold"/>
</dbReference>
<gene>
    <name evidence="2" type="primary">cspC</name>
    <name evidence="2" type="ORF">lam_542</name>
</gene>